<dbReference type="EC" id="2.1.1.177" evidence="6"/>
<keyword evidence="8" id="KW-1185">Reference proteome</keyword>
<dbReference type="NCBIfam" id="NF000985">
    <property type="entry name" value="PRK00103.1-3"/>
    <property type="match status" value="1"/>
</dbReference>
<dbReference type="CDD" id="cd18081">
    <property type="entry name" value="RlmH-like"/>
    <property type="match status" value="1"/>
</dbReference>
<evidence type="ECO:0000256" key="6">
    <source>
        <dbReference type="HAMAP-Rule" id="MF_00658"/>
    </source>
</evidence>
<dbReference type="PANTHER" id="PTHR33603">
    <property type="entry name" value="METHYLTRANSFERASE"/>
    <property type="match status" value="1"/>
</dbReference>
<keyword evidence="6" id="KW-0963">Cytoplasm</keyword>
<evidence type="ECO:0000256" key="5">
    <source>
        <dbReference type="ARBA" id="ARBA00038303"/>
    </source>
</evidence>
<comment type="function">
    <text evidence="6">Specifically methylates the pseudouridine at position 1915 (m3Psi1915) in 23S rRNA.</text>
</comment>
<comment type="catalytic activity">
    <reaction evidence="6">
        <text>pseudouridine(1915) in 23S rRNA + S-adenosyl-L-methionine = N(3)-methylpseudouridine(1915) in 23S rRNA + S-adenosyl-L-homocysteine + H(+)</text>
        <dbReference type="Rhea" id="RHEA:42752"/>
        <dbReference type="Rhea" id="RHEA-COMP:10221"/>
        <dbReference type="Rhea" id="RHEA-COMP:10222"/>
        <dbReference type="ChEBI" id="CHEBI:15378"/>
        <dbReference type="ChEBI" id="CHEBI:57856"/>
        <dbReference type="ChEBI" id="CHEBI:59789"/>
        <dbReference type="ChEBI" id="CHEBI:65314"/>
        <dbReference type="ChEBI" id="CHEBI:74486"/>
        <dbReference type="EC" id="2.1.1.177"/>
    </reaction>
</comment>
<evidence type="ECO:0000256" key="1">
    <source>
        <dbReference type="ARBA" id="ARBA00022552"/>
    </source>
</evidence>
<protein>
    <recommendedName>
        <fullName evidence="6">Ribosomal RNA large subunit methyltransferase H</fullName>
        <ecNumber evidence="6">2.1.1.177</ecNumber>
    </recommendedName>
    <alternativeName>
        <fullName evidence="6">23S rRNA (pseudouridine1915-N3)-methyltransferase</fullName>
    </alternativeName>
    <alternativeName>
        <fullName evidence="6">23S rRNA m3Psi1915 methyltransferase</fullName>
    </alternativeName>
    <alternativeName>
        <fullName evidence="6">rRNA (pseudouridine-N3-)-methyltransferase RlmH</fullName>
    </alternativeName>
</protein>
<evidence type="ECO:0000256" key="2">
    <source>
        <dbReference type="ARBA" id="ARBA00022603"/>
    </source>
</evidence>
<dbReference type="SUPFAM" id="SSF75217">
    <property type="entry name" value="alpha/beta knot"/>
    <property type="match status" value="1"/>
</dbReference>
<keyword evidence="3 6" id="KW-0808">Transferase</keyword>
<proteinExistence type="inferred from homology"/>
<dbReference type="EMBL" id="CP130318">
    <property type="protein sequence ID" value="WNQ11470.1"/>
    <property type="molecule type" value="Genomic_DNA"/>
</dbReference>
<comment type="subcellular location">
    <subcellularLocation>
        <location evidence="6">Cytoplasm</location>
    </subcellularLocation>
</comment>
<name>A0AA96RDJ9_9BACL</name>
<dbReference type="HAMAP" id="MF_00658">
    <property type="entry name" value="23SrRNA_methyltr_H"/>
    <property type="match status" value="1"/>
</dbReference>
<feature type="binding site" evidence="6">
    <location>
        <position position="76"/>
    </location>
    <ligand>
        <name>S-adenosyl-L-methionine</name>
        <dbReference type="ChEBI" id="CHEBI:59789"/>
    </ligand>
</feature>
<dbReference type="InterPro" id="IPR029028">
    <property type="entry name" value="Alpha/beta_knot_MTases"/>
</dbReference>
<keyword evidence="4 6" id="KW-0949">S-adenosyl-L-methionine</keyword>
<comment type="subunit">
    <text evidence="6">Homodimer.</text>
</comment>
<dbReference type="GO" id="GO:0005737">
    <property type="term" value="C:cytoplasm"/>
    <property type="evidence" value="ECO:0007669"/>
    <property type="project" value="UniProtKB-SubCell"/>
</dbReference>
<dbReference type="Proteomes" id="UP001305702">
    <property type="component" value="Chromosome"/>
</dbReference>
<sequence length="159" mass="17822">MNIQIVAVGRLKEKYLTDGIAEYLKRLGPYAKVQITELPDEKAPDTMSAAEEEQVRTREGERILAQLKEDAHVIALAIGGQTWSSEELAGQLERLGTHGRSRVAFVIGGSHGLSAAVLRRADQQLSFGRVTYPHQLMRLILVEQVYRAFKINRGEPYHK</sequence>
<accession>A0AA96RDJ9</accession>
<dbReference type="InterPro" id="IPR003742">
    <property type="entry name" value="RlmH-like"/>
</dbReference>
<dbReference type="PANTHER" id="PTHR33603:SF1">
    <property type="entry name" value="RIBOSOMAL RNA LARGE SUBUNIT METHYLTRANSFERASE H"/>
    <property type="match status" value="1"/>
</dbReference>
<evidence type="ECO:0000313" key="7">
    <source>
        <dbReference type="EMBL" id="WNQ11470.1"/>
    </source>
</evidence>
<dbReference type="AlphaFoldDB" id="A0AA96RDJ9"/>
<comment type="similarity">
    <text evidence="5 6">Belongs to the RNA methyltransferase RlmH family.</text>
</comment>
<dbReference type="PIRSF" id="PIRSF004505">
    <property type="entry name" value="MT_bac"/>
    <property type="match status" value="1"/>
</dbReference>
<evidence type="ECO:0000256" key="3">
    <source>
        <dbReference type="ARBA" id="ARBA00022679"/>
    </source>
</evidence>
<keyword evidence="2 6" id="KW-0489">Methyltransferase</keyword>
<dbReference type="Gene3D" id="3.40.1280.10">
    <property type="match status" value="1"/>
</dbReference>
<dbReference type="RefSeq" id="WP_315605246.1">
    <property type="nucleotide sequence ID" value="NZ_CP130318.1"/>
</dbReference>
<reference evidence="7 8" key="1">
    <citation type="submission" date="2022-02" db="EMBL/GenBank/DDBJ databases">
        <title>Paenibacillus sp. MBLB1776 Whole Genome Shotgun Sequencing.</title>
        <authorList>
            <person name="Hwang C.Y."/>
            <person name="Cho E.-S."/>
            <person name="Seo M.-J."/>
        </authorList>
    </citation>
    <scope>NUCLEOTIDE SEQUENCE [LARGE SCALE GENOMIC DNA]</scope>
    <source>
        <strain evidence="7 8">MBLB1776</strain>
    </source>
</reference>
<gene>
    <name evidence="6 7" type="primary">rlmH</name>
    <name evidence="7" type="ORF">MJA45_28405</name>
</gene>
<dbReference type="Pfam" id="PF02590">
    <property type="entry name" value="SPOUT_MTase"/>
    <property type="match status" value="1"/>
</dbReference>
<comment type="caution">
    <text evidence="6">Lacks conserved residue(s) required for the propagation of feature annotation.</text>
</comment>
<evidence type="ECO:0000313" key="8">
    <source>
        <dbReference type="Proteomes" id="UP001305702"/>
    </source>
</evidence>
<feature type="binding site" evidence="6">
    <location>
        <position position="108"/>
    </location>
    <ligand>
        <name>S-adenosyl-L-methionine</name>
        <dbReference type="ChEBI" id="CHEBI:59789"/>
    </ligand>
</feature>
<dbReference type="NCBIfam" id="TIGR00246">
    <property type="entry name" value="tRNA_RlmH_YbeA"/>
    <property type="match status" value="1"/>
</dbReference>
<dbReference type="GO" id="GO:0070038">
    <property type="term" value="F:rRNA (pseudouridine-N3-)-methyltransferase activity"/>
    <property type="evidence" value="ECO:0007669"/>
    <property type="project" value="UniProtKB-UniRule"/>
</dbReference>
<keyword evidence="1 6" id="KW-0698">rRNA processing</keyword>
<dbReference type="KEGG" id="paun:MJA45_28405"/>
<evidence type="ECO:0000256" key="4">
    <source>
        <dbReference type="ARBA" id="ARBA00022691"/>
    </source>
</evidence>
<organism evidence="7 8">
    <name type="scientific">Paenibacillus aurantius</name>
    <dbReference type="NCBI Taxonomy" id="2918900"/>
    <lineage>
        <taxon>Bacteria</taxon>
        <taxon>Bacillati</taxon>
        <taxon>Bacillota</taxon>
        <taxon>Bacilli</taxon>
        <taxon>Bacillales</taxon>
        <taxon>Paenibacillaceae</taxon>
        <taxon>Paenibacillus</taxon>
    </lineage>
</organism>
<dbReference type="InterPro" id="IPR029026">
    <property type="entry name" value="tRNA_m1G_MTases_N"/>
</dbReference>